<keyword evidence="6" id="KW-0547">Nucleotide-binding</keyword>
<dbReference type="EMBL" id="JACNEP010000017">
    <property type="protein sequence ID" value="MBC3767408.1"/>
    <property type="molecule type" value="Genomic_DNA"/>
</dbReference>
<dbReference type="FunFam" id="3.30.565.10:FF:000010">
    <property type="entry name" value="Sensor histidine kinase RcsC"/>
    <property type="match status" value="1"/>
</dbReference>
<dbReference type="InterPro" id="IPR036097">
    <property type="entry name" value="HisK_dim/P_sf"/>
</dbReference>
<comment type="subunit">
    <text evidence="10">At low DSF concentrations, interacts with RpfF.</text>
</comment>
<dbReference type="SUPFAM" id="SSF47384">
    <property type="entry name" value="Homodimeric domain of signal transducing histidine kinase"/>
    <property type="match status" value="1"/>
</dbReference>
<dbReference type="GO" id="GO:0016020">
    <property type="term" value="C:membrane"/>
    <property type="evidence" value="ECO:0007669"/>
    <property type="project" value="UniProtKB-SubCell"/>
</dbReference>
<dbReference type="SUPFAM" id="SSF52172">
    <property type="entry name" value="CheY-like"/>
    <property type="match status" value="1"/>
</dbReference>
<dbReference type="InterPro" id="IPR036890">
    <property type="entry name" value="HATPase_C_sf"/>
</dbReference>
<evidence type="ECO:0000256" key="9">
    <source>
        <dbReference type="ARBA" id="ARBA00023012"/>
    </source>
</evidence>
<dbReference type="EC" id="2.7.13.3" evidence="3"/>
<evidence type="ECO:0000259" key="16">
    <source>
        <dbReference type="PROSITE" id="PS50885"/>
    </source>
</evidence>
<evidence type="ECO:0000256" key="2">
    <source>
        <dbReference type="ARBA" id="ARBA00004370"/>
    </source>
</evidence>
<dbReference type="CDD" id="cd16922">
    <property type="entry name" value="HATPase_EvgS-ArcB-TorS-like"/>
    <property type="match status" value="1"/>
</dbReference>
<dbReference type="CDD" id="cd00082">
    <property type="entry name" value="HisKA"/>
    <property type="match status" value="1"/>
</dbReference>
<dbReference type="InterPro" id="IPR011006">
    <property type="entry name" value="CheY-like_superfamily"/>
</dbReference>
<dbReference type="GO" id="GO:0005524">
    <property type="term" value="F:ATP binding"/>
    <property type="evidence" value="ECO:0007669"/>
    <property type="project" value="UniProtKB-KW"/>
</dbReference>
<dbReference type="Gene3D" id="3.40.50.2300">
    <property type="match status" value="1"/>
</dbReference>
<evidence type="ECO:0000313" key="18">
    <source>
        <dbReference type="Proteomes" id="UP000601768"/>
    </source>
</evidence>
<dbReference type="FunFam" id="1.10.287.130:FF:000002">
    <property type="entry name" value="Two-component osmosensing histidine kinase"/>
    <property type="match status" value="1"/>
</dbReference>
<dbReference type="Gene3D" id="3.30.565.10">
    <property type="entry name" value="Histidine kinase-like ATPase, C-terminal domain"/>
    <property type="match status" value="1"/>
</dbReference>
<keyword evidence="4 12" id="KW-0597">Phosphoprotein</keyword>
<name>A0A8J6M3F0_9ALTE</name>
<evidence type="ECO:0000256" key="12">
    <source>
        <dbReference type="PROSITE-ProRule" id="PRU00169"/>
    </source>
</evidence>
<keyword evidence="13" id="KW-1133">Transmembrane helix</keyword>
<evidence type="ECO:0000256" key="4">
    <source>
        <dbReference type="ARBA" id="ARBA00022553"/>
    </source>
</evidence>
<feature type="domain" description="HAMP" evidence="16">
    <location>
        <begin position="299"/>
        <end position="351"/>
    </location>
</feature>
<dbReference type="InterPro" id="IPR003660">
    <property type="entry name" value="HAMP_dom"/>
</dbReference>
<dbReference type="PRINTS" id="PR00344">
    <property type="entry name" value="BCTRLSENSOR"/>
</dbReference>
<keyword evidence="18" id="KW-1185">Reference proteome</keyword>
<dbReference type="RefSeq" id="WP_186507927.1">
    <property type="nucleotide sequence ID" value="NZ_JACNEP010000017.1"/>
</dbReference>
<feature type="domain" description="Response regulatory" evidence="15">
    <location>
        <begin position="612"/>
        <end position="726"/>
    </location>
</feature>
<evidence type="ECO:0000256" key="7">
    <source>
        <dbReference type="ARBA" id="ARBA00022777"/>
    </source>
</evidence>
<evidence type="ECO:0000256" key="11">
    <source>
        <dbReference type="ARBA" id="ARBA00068150"/>
    </source>
</evidence>
<dbReference type="PROSITE" id="PS50110">
    <property type="entry name" value="RESPONSE_REGULATORY"/>
    <property type="match status" value="1"/>
</dbReference>
<dbReference type="SUPFAM" id="SSF55874">
    <property type="entry name" value="ATPase domain of HSP90 chaperone/DNA topoisomerase II/histidine kinase"/>
    <property type="match status" value="1"/>
</dbReference>
<dbReference type="PANTHER" id="PTHR45339">
    <property type="entry name" value="HYBRID SIGNAL TRANSDUCTION HISTIDINE KINASE J"/>
    <property type="match status" value="1"/>
</dbReference>
<feature type="transmembrane region" description="Helical" evidence="13">
    <location>
        <begin position="272"/>
        <end position="294"/>
    </location>
</feature>
<dbReference type="InterPro" id="IPR004358">
    <property type="entry name" value="Sig_transdc_His_kin-like_C"/>
</dbReference>
<dbReference type="SMART" id="SM00387">
    <property type="entry name" value="HATPase_c"/>
    <property type="match status" value="1"/>
</dbReference>
<keyword evidence="5" id="KW-0808">Transferase</keyword>
<dbReference type="PROSITE" id="PS50885">
    <property type="entry name" value="HAMP"/>
    <property type="match status" value="1"/>
</dbReference>
<feature type="domain" description="Histidine kinase" evidence="14">
    <location>
        <begin position="373"/>
        <end position="591"/>
    </location>
</feature>
<evidence type="ECO:0000256" key="8">
    <source>
        <dbReference type="ARBA" id="ARBA00022840"/>
    </source>
</evidence>
<dbReference type="CDD" id="cd17546">
    <property type="entry name" value="REC_hyHK_CKI1_RcsC-like"/>
    <property type="match status" value="1"/>
</dbReference>
<gene>
    <name evidence="17" type="ORF">H8B19_16135</name>
</gene>
<dbReference type="InterPro" id="IPR005467">
    <property type="entry name" value="His_kinase_dom"/>
</dbReference>
<dbReference type="InterPro" id="IPR001789">
    <property type="entry name" value="Sig_transdc_resp-reg_receiver"/>
</dbReference>
<reference evidence="17" key="2">
    <citation type="submission" date="2020-08" db="EMBL/GenBank/DDBJ databases">
        <authorList>
            <person name="Lai Q."/>
        </authorList>
    </citation>
    <scope>NUCLEOTIDE SEQUENCE</scope>
    <source>
        <strain evidence="17">S27-2</strain>
    </source>
</reference>
<dbReference type="PROSITE" id="PS50109">
    <property type="entry name" value="HIS_KIN"/>
    <property type="match status" value="1"/>
</dbReference>
<dbReference type="Pfam" id="PF00072">
    <property type="entry name" value="Response_reg"/>
    <property type="match status" value="1"/>
</dbReference>
<dbReference type="SMART" id="SM00388">
    <property type="entry name" value="HisKA"/>
    <property type="match status" value="1"/>
</dbReference>
<evidence type="ECO:0000256" key="6">
    <source>
        <dbReference type="ARBA" id="ARBA00022741"/>
    </source>
</evidence>
<dbReference type="InterPro" id="IPR003594">
    <property type="entry name" value="HATPase_dom"/>
</dbReference>
<comment type="caution">
    <text evidence="17">The sequence shown here is derived from an EMBL/GenBank/DDBJ whole genome shotgun (WGS) entry which is preliminary data.</text>
</comment>
<feature type="transmembrane region" description="Helical" evidence="13">
    <location>
        <begin position="12"/>
        <end position="33"/>
    </location>
</feature>
<dbReference type="GO" id="GO:0000155">
    <property type="term" value="F:phosphorelay sensor kinase activity"/>
    <property type="evidence" value="ECO:0007669"/>
    <property type="project" value="InterPro"/>
</dbReference>
<keyword evidence="7" id="KW-0418">Kinase</keyword>
<dbReference type="Gene3D" id="1.10.287.130">
    <property type="match status" value="1"/>
</dbReference>
<dbReference type="Pfam" id="PF02518">
    <property type="entry name" value="HATPase_c"/>
    <property type="match status" value="1"/>
</dbReference>
<protein>
    <recommendedName>
        <fullName evidence="11">Sensory/regulatory protein RpfC</fullName>
        <ecNumber evidence="3">2.7.13.3</ecNumber>
    </recommendedName>
</protein>
<keyword evidence="13" id="KW-0472">Membrane</keyword>
<dbReference type="Pfam" id="PF00512">
    <property type="entry name" value="HisKA"/>
    <property type="match status" value="1"/>
</dbReference>
<organism evidence="17 18">
    <name type="scientific">Neptunicella marina</name>
    <dbReference type="NCBI Taxonomy" id="2125989"/>
    <lineage>
        <taxon>Bacteria</taxon>
        <taxon>Pseudomonadati</taxon>
        <taxon>Pseudomonadota</taxon>
        <taxon>Gammaproteobacteria</taxon>
        <taxon>Alteromonadales</taxon>
        <taxon>Alteromonadaceae</taxon>
        <taxon>Neptunicella</taxon>
    </lineage>
</organism>
<proteinExistence type="predicted"/>
<evidence type="ECO:0000256" key="5">
    <source>
        <dbReference type="ARBA" id="ARBA00022679"/>
    </source>
</evidence>
<keyword evidence="9" id="KW-0902">Two-component regulatory system</keyword>
<reference evidence="17" key="1">
    <citation type="journal article" date="2018" name="Int. J. Syst. Evol. Microbiol.">
        <title>Neptunicella marina gen. nov., sp. nov., isolated from surface seawater.</title>
        <authorList>
            <person name="Liu X."/>
            <person name="Lai Q."/>
            <person name="Du Y."/>
            <person name="Zhang X."/>
            <person name="Liu Z."/>
            <person name="Sun F."/>
            <person name="Shao Z."/>
        </authorList>
    </citation>
    <scope>NUCLEOTIDE SEQUENCE</scope>
    <source>
        <strain evidence="17">S27-2</strain>
    </source>
</reference>
<evidence type="ECO:0000256" key="13">
    <source>
        <dbReference type="SAM" id="Phobius"/>
    </source>
</evidence>
<comment type="catalytic activity">
    <reaction evidence="1">
        <text>ATP + protein L-histidine = ADP + protein N-phospho-L-histidine.</text>
        <dbReference type="EC" id="2.7.13.3"/>
    </reaction>
</comment>
<evidence type="ECO:0000259" key="14">
    <source>
        <dbReference type="PROSITE" id="PS50109"/>
    </source>
</evidence>
<evidence type="ECO:0000313" key="17">
    <source>
        <dbReference type="EMBL" id="MBC3767408.1"/>
    </source>
</evidence>
<keyword evidence="13" id="KW-0812">Transmembrane</keyword>
<keyword evidence="8" id="KW-0067">ATP-binding</keyword>
<dbReference type="Proteomes" id="UP000601768">
    <property type="component" value="Unassembled WGS sequence"/>
</dbReference>
<comment type="subcellular location">
    <subcellularLocation>
        <location evidence="2">Membrane</location>
    </subcellularLocation>
</comment>
<evidence type="ECO:0000259" key="15">
    <source>
        <dbReference type="PROSITE" id="PS50110"/>
    </source>
</evidence>
<evidence type="ECO:0000256" key="3">
    <source>
        <dbReference type="ARBA" id="ARBA00012438"/>
    </source>
</evidence>
<feature type="modified residue" description="4-aspartylphosphate" evidence="12">
    <location>
        <position position="661"/>
    </location>
</feature>
<sequence length="729" mass="81401">MASFKQQLFRNVALFLLIPVAIVVSYSLVMSYVTEAKLANDSIAAQNRSLASVINGRLTKIQYSILALGSKKGFGELAYNILYSQYVDKSLRSFVQQHPLVNAAFIVDKEGFVLEGYPLSTLAIRSQSLTQEVEQRLANTVDVVLPDFQLVSENQLLGMYENLQQRSKDNLAFVFTLQRATNSLVSPMQNSAVLFVLLDKQGLVAPSDRQIDTPLWHALMQDDNTLINDLPNEFENASKIHSAIDLPLWVKRQPHKLSLNTYYQPSSYLKSIYLNIGMTFLALVAIFVVSLQFLRIWLNRMHAPLSNIVTASHNIAQGNYEPLTTKTQFIEFQQIYAAMNKMMTHIHQQIVELRQAREKAESSDKLKSQFLANMSHEIRTPMNGVLGILQVMQNQPLELKMANLLKTATQSSRNLLAILNDILDFSKIEANQLSLENVPFDLVELLDSSVAFVHTQAKQNNIQFELIVDEASKGGWLGDPMRVTQILQNLLSNALKFTEKGQIILSVFYNEAEQCLHFKVKDTGIGISDAKKMQLFSPFKQGDASTSRKYGGTGLGLAISYRLAKLMGGDLWVESDGQSGSTFEFYIKTESAETISKDDSKSQQHPDLTGIKILVAEDNKINQEVLGFMLEPTNAQVQFVENGQQAIEQYTAFSPDLIFMDVQMPVMDGIEATRLLREQGASIPIIVQTANVSSEDIAAYYAAGADGFIAKPTDIQDVNTVLWTHLVGN</sequence>
<dbReference type="InterPro" id="IPR003661">
    <property type="entry name" value="HisK_dim/P_dom"/>
</dbReference>
<dbReference type="Gene3D" id="6.10.340.10">
    <property type="match status" value="1"/>
</dbReference>
<evidence type="ECO:0000256" key="10">
    <source>
        <dbReference type="ARBA" id="ARBA00064003"/>
    </source>
</evidence>
<dbReference type="SMART" id="SM00448">
    <property type="entry name" value="REC"/>
    <property type="match status" value="1"/>
</dbReference>
<dbReference type="AlphaFoldDB" id="A0A8J6M3F0"/>
<evidence type="ECO:0000256" key="1">
    <source>
        <dbReference type="ARBA" id="ARBA00000085"/>
    </source>
</evidence>
<accession>A0A8J6M3F0</accession>
<dbReference type="PANTHER" id="PTHR45339:SF1">
    <property type="entry name" value="HYBRID SIGNAL TRANSDUCTION HISTIDINE KINASE J"/>
    <property type="match status" value="1"/>
</dbReference>